<dbReference type="GO" id="GO:0004748">
    <property type="term" value="F:ribonucleoside-diphosphate reductase activity, thioredoxin disulfide as acceptor"/>
    <property type="evidence" value="ECO:0007669"/>
    <property type="project" value="UniProtKB-EC"/>
</dbReference>
<dbReference type="Proteomes" id="UP000190811">
    <property type="component" value="Chromosome"/>
</dbReference>
<sequence>MEGLQKLDQVTDYHALNAMLNLYDENGHIQFDMDRLAARQYFLQHVNQNTVFFMI</sequence>
<evidence type="ECO:0000313" key="2">
    <source>
        <dbReference type="EMBL" id="AQX30286.1"/>
    </source>
</evidence>
<dbReference type="InterPro" id="IPR008926">
    <property type="entry name" value="RNR_R1-su_N"/>
</dbReference>
<organism evidence="2 3">
    <name type="scientific">Bartonella schoenbuchensis (strain DSM 13525 / NCTC 13165 / R1)</name>
    <dbReference type="NCBI Taxonomy" id="687861"/>
    <lineage>
        <taxon>Bacteria</taxon>
        <taxon>Pseudomonadati</taxon>
        <taxon>Pseudomonadota</taxon>
        <taxon>Alphaproteobacteria</taxon>
        <taxon>Hyphomicrobiales</taxon>
        <taxon>Bartonellaceae</taxon>
        <taxon>Bartonella</taxon>
    </lineage>
</organism>
<evidence type="ECO:0000259" key="1">
    <source>
        <dbReference type="Pfam" id="PF08343"/>
    </source>
</evidence>
<feature type="domain" description="Ribonucleotide reductase N-terminal" evidence="1">
    <location>
        <begin position="13"/>
        <end position="53"/>
    </location>
</feature>
<keyword evidence="2" id="KW-0560">Oxidoreductase</keyword>
<dbReference type="InterPro" id="IPR013554">
    <property type="entry name" value="RNR_N"/>
</dbReference>
<protein>
    <submittedName>
        <fullName evidence="2">Ribonucleoside-diphosphate reductase alpha chain</fullName>
        <ecNumber evidence="2">1.17.4.1</ecNumber>
    </submittedName>
</protein>
<evidence type="ECO:0000313" key="3">
    <source>
        <dbReference type="Proteomes" id="UP000190811"/>
    </source>
</evidence>
<dbReference type="Pfam" id="PF08343">
    <property type="entry name" value="RNR_N"/>
    <property type="match status" value="1"/>
</dbReference>
<dbReference type="AlphaFoldDB" id="A0A1S6XP43"/>
<reference evidence="3" key="1">
    <citation type="journal article" date="2017" name="Genome Biol. Evol.">
        <title>Evolutionary Dynamics of Pathoadaptation Revealed by Three Independent Acquisitions of the VirB/D4 Type IV Secretion System in Bartonella.</title>
        <authorList>
            <person name="Harms A."/>
            <person name="Segers F.H."/>
            <person name="Quebatte M."/>
            <person name="Mistl C."/>
            <person name="Manfredi P."/>
            <person name="Korner J."/>
            <person name="Chomel B.B."/>
            <person name="Kosoy M."/>
            <person name="Maruyama S."/>
            <person name="Engel P."/>
            <person name="Dehio C."/>
        </authorList>
    </citation>
    <scope>NUCLEOTIDE SEQUENCE [LARGE SCALE GENOMIC DNA]</scope>
    <source>
        <strain evidence="3">R1</strain>
    </source>
</reference>
<dbReference type="STRING" id="687861.BscR1v2_003360"/>
<gene>
    <name evidence="2" type="ORF">BscR1v2_003360</name>
</gene>
<dbReference type="EMBL" id="CP019789">
    <property type="protein sequence ID" value="AQX30286.1"/>
    <property type="molecule type" value="Genomic_DNA"/>
</dbReference>
<name>A0A1S6XP43_BARSR</name>
<dbReference type="EC" id="1.17.4.1" evidence="2"/>
<dbReference type="SUPFAM" id="SSF48168">
    <property type="entry name" value="R1 subunit of ribonucleotide reductase, N-terminal domain"/>
    <property type="match status" value="1"/>
</dbReference>
<proteinExistence type="predicted"/>
<accession>A0A1S6XP43</accession>